<keyword evidence="2" id="KW-1133">Transmembrane helix</keyword>
<reference evidence="5" key="2">
    <citation type="submission" date="2017-08" db="EMBL/GenBank/DDBJ databases">
        <authorList>
            <person name="Fierst J.L."/>
        </authorList>
    </citation>
    <scope>NUCLEOTIDE SEQUENCE [LARGE SCALE GENOMIC DNA]</scope>
    <source>
        <strain evidence="5">PX439</strain>
    </source>
</reference>
<evidence type="ECO:0000313" key="5">
    <source>
        <dbReference type="Proteomes" id="UP000216624"/>
    </source>
</evidence>
<reference evidence="3 6" key="3">
    <citation type="submission" date="2019-12" db="EMBL/GenBank/DDBJ databases">
        <title>Chromosome-level assembly of the Caenorhabditis remanei genome.</title>
        <authorList>
            <person name="Teterina A.A."/>
            <person name="Willis J.H."/>
            <person name="Phillips P.C."/>
        </authorList>
    </citation>
    <scope>NUCLEOTIDE SEQUENCE [LARGE SCALE GENOMIC DNA]</scope>
    <source>
        <strain evidence="3 6">PX506</strain>
        <tissue evidence="3">Whole organism</tissue>
    </source>
</reference>
<sequence>MSSRATDYFNQSSLEMVEIYTGEPDTGNGSFFTSTPVLYLLVFVLIISFIGSLVALVRCTKWLVGRRQGTNGNQRGGERQRMSTILEGAEQSGSGSGNSQEGPRTELD</sequence>
<organism evidence="4 5">
    <name type="scientific">Caenorhabditis remanei</name>
    <name type="common">Caenorhabditis vulgaris</name>
    <dbReference type="NCBI Taxonomy" id="31234"/>
    <lineage>
        <taxon>Eukaryota</taxon>
        <taxon>Metazoa</taxon>
        <taxon>Ecdysozoa</taxon>
        <taxon>Nematoda</taxon>
        <taxon>Chromadorea</taxon>
        <taxon>Rhabditida</taxon>
        <taxon>Rhabditina</taxon>
        <taxon>Rhabditomorpha</taxon>
        <taxon>Rhabditoidea</taxon>
        <taxon>Rhabditidae</taxon>
        <taxon>Peloderinae</taxon>
        <taxon>Caenorhabditis</taxon>
    </lineage>
</organism>
<keyword evidence="2" id="KW-0472">Membrane</keyword>
<protein>
    <submittedName>
        <fullName evidence="4">Uncharacterized protein</fullName>
    </submittedName>
</protein>
<gene>
    <name evidence="4" type="ORF">FL82_14784</name>
    <name evidence="3" type="ORF">GCK72_019870</name>
</gene>
<evidence type="ECO:0000256" key="2">
    <source>
        <dbReference type="SAM" id="Phobius"/>
    </source>
</evidence>
<feature type="transmembrane region" description="Helical" evidence="2">
    <location>
        <begin position="37"/>
        <end position="57"/>
    </location>
</feature>
<reference evidence="4" key="1">
    <citation type="submission" date="2017-08" db="EMBL/GenBank/DDBJ databases">
        <authorList>
            <person name="de Groot N.N."/>
        </authorList>
    </citation>
    <scope>NUCLEOTIDE SEQUENCE [LARGE SCALE GENOMIC DNA]</scope>
    <source>
        <strain evidence="4">PX439</strain>
    </source>
</reference>
<dbReference type="EMBL" id="NMWX01000123">
    <property type="protein sequence ID" value="OZF84938.1"/>
    <property type="molecule type" value="Genomic_DNA"/>
</dbReference>
<dbReference type="AlphaFoldDB" id="A0A260ZGY9"/>
<comment type="caution">
    <text evidence="4">The sequence shown here is derived from an EMBL/GenBank/DDBJ whole genome shotgun (WGS) entry which is preliminary data.</text>
</comment>
<feature type="compositionally biased region" description="Low complexity" evidence="1">
    <location>
        <begin position="87"/>
        <end position="102"/>
    </location>
</feature>
<proteinExistence type="predicted"/>
<dbReference type="Proteomes" id="UP000216624">
    <property type="component" value="Unassembled WGS sequence"/>
</dbReference>
<evidence type="ECO:0000313" key="3">
    <source>
        <dbReference type="EMBL" id="KAF1753314.1"/>
    </source>
</evidence>
<accession>A0A260ZGY9</accession>
<evidence type="ECO:0000313" key="6">
    <source>
        <dbReference type="Proteomes" id="UP000483820"/>
    </source>
</evidence>
<dbReference type="Proteomes" id="UP000483820">
    <property type="component" value="Chromosome V"/>
</dbReference>
<feature type="non-terminal residue" evidence="4">
    <location>
        <position position="1"/>
    </location>
</feature>
<evidence type="ECO:0000256" key="1">
    <source>
        <dbReference type="SAM" id="MobiDB-lite"/>
    </source>
</evidence>
<keyword evidence="5" id="KW-1185">Reference proteome</keyword>
<evidence type="ECO:0000313" key="4">
    <source>
        <dbReference type="EMBL" id="OZF84938.1"/>
    </source>
</evidence>
<feature type="region of interest" description="Disordered" evidence="1">
    <location>
        <begin position="67"/>
        <end position="108"/>
    </location>
</feature>
<dbReference type="EMBL" id="WUAV01000005">
    <property type="protein sequence ID" value="KAF1753314.1"/>
    <property type="molecule type" value="Genomic_DNA"/>
</dbReference>
<name>A0A260ZGY9_CAERE</name>
<keyword evidence="2" id="KW-0812">Transmembrane</keyword>